<keyword evidence="7" id="KW-0539">Nucleus</keyword>
<evidence type="ECO:0008006" key="10">
    <source>
        <dbReference type="Google" id="ProtNLM"/>
    </source>
</evidence>
<proteinExistence type="predicted"/>
<evidence type="ECO:0000256" key="3">
    <source>
        <dbReference type="ARBA" id="ARBA00022833"/>
    </source>
</evidence>
<evidence type="ECO:0000313" key="9">
    <source>
        <dbReference type="Proteomes" id="UP000019478"/>
    </source>
</evidence>
<dbReference type="GO" id="GO:0043565">
    <property type="term" value="F:sequence-specific DNA binding"/>
    <property type="evidence" value="ECO:0007669"/>
    <property type="project" value="TreeGrafter"/>
</dbReference>
<dbReference type="GO" id="GO:0045944">
    <property type="term" value="P:positive regulation of transcription by RNA polymerase II"/>
    <property type="evidence" value="ECO:0007669"/>
    <property type="project" value="TreeGrafter"/>
</dbReference>
<evidence type="ECO:0000256" key="1">
    <source>
        <dbReference type="ARBA" id="ARBA00004123"/>
    </source>
</evidence>
<protein>
    <recommendedName>
        <fullName evidence="10">Transcription factor domain-containing protein</fullName>
    </recommendedName>
</protein>
<keyword evidence="9" id="KW-1185">Reference proteome</keyword>
<evidence type="ECO:0000256" key="4">
    <source>
        <dbReference type="ARBA" id="ARBA00023015"/>
    </source>
</evidence>
<name>W9YSJ4_9EURO</name>
<evidence type="ECO:0000256" key="5">
    <source>
        <dbReference type="ARBA" id="ARBA00023125"/>
    </source>
</evidence>
<dbReference type="GeneID" id="19170044"/>
<dbReference type="GO" id="GO:0005634">
    <property type="term" value="C:nucleus"/>
    <property type="evidence" value="ECO:0007669"/>
    <property type="project" value="UniProtKB-SubCell"/>
</dbReference>
<keyword evidence="5" id="KW-0238">DNA-binding</keyword>
<evidence type="ECO:0000256" key="6">
    <source>
        <dbReference type="ARBA" id="ARBA00023163"/>
    </source>
</evidence>
<keyword evidence="2" id="KW-0479">Metal-binding</keyword>
<dbReference type="EMBL" id="AMGY01000004">
    <property type="protein sequence ID" value="EXJ85259.1"/>
    <property type="molecule type" value="Genomic_DNA"/>
</dbReference>
<evidence type="ECO:0000256" key="2">
    <source>
        <dbReference type="ARBA" id="ARBA00022723"/>
    </source>
</evidence>
<accession>W9YSJ4</accession>
<dbReference type="PANTHER" id="PTHR47782">
    <property type="entry name" value="ZN(II)2CYS6 TRANSCRIPTION FACTOR (EUROFUNG)-RELATED"/>
    <property type="match status" value="1"/>
</dbReference>
<sequence length="379" mass="42312">MAKTTFNVQPTFFGRSALIPTSMELPVLQPHDREATNAGGLLREMLMLSPVTPQLHNFLVGTYSSTVHRLYPVLTDDDLSRLSEQALGSAPTASEAFTRNMVYSIACYCIVGHDEANLYRPLAEACHQAALRQTEHVTAKLDVASLRSITLLALHSLFAPHLGNCTQLIGIAARMCIDLCLSESREPSLHGLYISVLCIERQVALALDRPWVLSLKGQDDDTANVEPIALLYALLSIQSRAKAHISTDKPCDLQVLMQSLTKIAGLISAYKQEQKIPNLMSALRETEFALHPETSSNRALLLMLSYQHPGYWFTFLTPLWIFRGVCWMLKCSEDARLARSSEGYRSSIMMLDRASQRWSFCRALIRALEAEADKRDKPC</sequence>
<keyword evidence="6" id="KW-0804">Transcription</keyword>
<dbReference type="GO" id="GO:0046872">
    <property type="term" value="F:metal ion binding"/>
    <property type="evidence" value="ECO:0007669"/>
    <property type="project" value="UniProtKB-KW"/>
</dbReference>
<reference evidence="8 9" key="1">
    <citation type="submission" date="2013-03" db="EMBL/GenBank/DDBJ databases">
        <title>The Genome Sequence of Capronia epimyces CBS 606.96.</title>
        <authorList>
            <consortium name="The Broad Institute Genomics Platform"/>
            <person name="Cuomo C."/>
            <person name="de Hoog S."/>
            <person name="Gorbushina A."/>
            <person name="Walker B."/>
            <person name="Young S.K."/>
            <person name="Zeng Q."/>
            <person name="Gargeya S."/>
            <person name="Fitzgerald M."/>
            <person name="Haas B."/>
            <person name="Abouelleil A."/>
            <person name="Allen A.W."/>
            <person name="Alvarado L."/>
            <person name="Arachchi H.M."/>
            <person name="Berlin A.M."/>
            <person name="Chapman S.B."/>
            <person name="Gainer-Dewar J."/>
            <person name="Goldberg J."/>
            <person name="Griggs A."/>
            <person name="Gujja S."/>
            <person name="Hansen M."/>
            <person name="Howarth C."/>
            <person name="Imamovic A."/>
            <person name="Ireland A."/>
            <person name="Larimer J."/>
            <person name="McCowan C."/>
            <person name="Murphy C."/>
            <person name="Pearson M."/>
            <person name="Poon T.W."/>
            <person name="Priest M."/>
            <person name="Roberts A."/>
            <person name="Saif S."/>
            <person name="Shea T."/>
            <person name="Sisk P."/>
            <person name="Sykes S."/>
            <person name="Wortman J."/>
            <person name="Nusbaum C."/>
            <person name="Birren B."/>
        </authorList>
    </citation>
    <scope>NUCLEOTIDE SEQUENCE [LARGE SCALE GENOMIC DNA]</scope>
    <source>
        <strain evidence="8 9">CBS 606.96</strain>
    </source>
</reference>
<organism evidence="8 9">
    <name type="scientific">Capronia epimyces CBS 606.96</name>
    <dbReference type="NCBI Taxonomy" id="1182542"/>
    <lineage>
        <taxon>Eukaryota</taxon>
        <taxon>Fungi</taxon>
        <taxon>Dikarya</taxon>
        <taxon>Ascomycota</taxon>
        <taxon>Pezizomycotina</taxon>
        <taxon>Eurotiomycetes</taxon>
        <taxon>Chaetothyriomycetidae</taxon>
        <taxon>Chaetothyriales</taxon>
        <taxon>Herpotrichiellaceae</taxon>
        <taxon>Capronia</taxon>
    </lineage>
</organism>
<gene>
    <name evidence="8" type="ORF">A1O3_05934</name>
</gene>
<comment type="caution">
    <text evidence="8">The sequence shown here is derived from an EMBL/GenBank/DDBJ whole genome shotgun (WGS) entry which is preliminary data.</text>
</comment>
<dbReference type="RefSeq" id="XP_007734244.1">
    <property type="nucleotide sequence ID" value="XM_007736054.1"/>
</dbReference>
<keyword evidence="3" id="KW-0862">Zinc</keyword>
<dbReference type="GO" id="GO:0000981">
    <property type="term" value="F:DNA-binding transcription factor activity, RNA polymerase II-specific"/>
    <property type="evidence" value="ECO:0007669"/>
    <property type="project" value="TreeGrafter"/>
</dbReference>
<dbReference type="CDD" id="cd12148">
    <property type="entry name" value="fungal_TF_MHR"/>
    <property type="match status" value="1"/>
</dbReference>
<dbReference type="InterPro" id="IPR052202">
    <property type="entry name" value="Yeast_MetPath_Reg"/>
</dbReference>
<evidence type="ECO:0000256" key="7">
    <source>
        <dbReference type="ARBA" id="ARBA00023242"/>
    </source>
</evidence>
<keyword evidence="4" id="KW-0805">Transcription regulation</keyword>
<dbReference type="AlphaFoldDB" id="W9YSJ4"/>
<comment type="subcellular location">
    <subcellularLocation>
        <location evidence="1">Nucleus</location>
    </subcellularLocation>
</comment>
<dbReference type="HOGENOM" id="CLU_729579_0_0_1"/>
<dbReference type="Proteomes" id="UP000019478">
    <property type="component" value="Unassembled WGS sequence"/>
</dbReference>
<dbReference type="OrthoDB" id="25921at2759"/>
<dbReference type="PANTHER" id="PTHR47782:SF12">
    <property type="entry name" value="ZN(II)2CYS6 TRANSCRIPTION FACTOR (EUROFUNG)"/>
    <property type="match status" value="1"/>
</dbReference>
<evidence type="ECO:0000313" key="8">
    <source>
        <dbReference type="EMBL" id="EXJ85259.1"/>
    </source>
</evidence>